<dbReference type="SUPFAM" id="SSF48498">
    <property type="entry name" value="Tetracyclin repressor-like, C-terminal domain"/>
    <property type="match status" value="1"/>
</dbReference>
<dbReference type="InterPro" id="IPR050624">
    <property type="entry name" value="HTH-type_Tx_Regulator"/>
</dbReference>
<dbReference type="InterPro" id="IPR036271">
    <property type="entry name" value="Tet_transcr_reg_TetR-rel_C_sf"/>
</dbReference>
<dbReference type="Gene3D" id="1.10.10.60">
    <property type="entry name" value="Homeodomain-like"/>
    <property type="match status" value="1"/>
</dbReference>
<feature type="DNA-binding region" description="H-T-H motif" evidence="2">
    <location>
        <begin position="33"/>
        <end position="52"/>
    </location>
</feature>
<name>A0A3N1XAU4_9FIRM</name>
<dbReference type="InterPro" id="IPR009057">
    <property type="entry name" value="Homeodomain-like_sf"/>
</dbReference>
<feature type="domain" description="HTH tetR-type" evidence="3">
    <location>
        <begin position="10"/>
        <end position="70"/>
    </location>
</feature>
<comment type="caution">
    <text evidence="4">The sequence shown here is derived from an EMBL/GenBank/DDBJ whole genome shotgun (WGS) entry which is preliminary data.</text>
</comment>
<gene>
    <name evidence="4" type="ORF">EDD66_11230</name>
</gene>
<dbReference type="PANTHER" id="PTHR43479:SF11">
    <property type="entry name" value="ACREF_ENVCD OPERON REPRESSOR-RELATED"/>
    <property type="match status" value="1"/>
</dbReference>
<dbReference type="SUPFAM" id="SSF46689">
    <property type="entry name" value="Homeodomain-like"/>
    <property type="match status" value="1"/>
</dbReference>
<dbReference type="OrthoDB" id="9780939at2"/>
<protein>
    <submittedName>
        <fullName evidence="4">TetR family transcriptional regulator</fullName>
    </submittedName>
</protein>
<reference evidence="4 5" key="1">
    <citation type="submission" date="2018-11" db="EMBL/GenBank/DDBJ databases">
        <title>Genomic Encyclopedia of Type Strains, Phase IV (KMG-IV): sequencing the most valuable type-strain genomes for metagenomic binning, comparative biology and taxonomic classification.</title>
        <authorList>
            <person name="Goeker M."/>
        </authorList>
    </citation>
    <scope>NUCLEOTIDE SEQUENCE [LARGE SCALE GENOMIC DNA]</scope>
    <source>
        <strain evidence="4 5">DSM 26537</strain>
    </source>
</reference>
<proteinExistence type="predicted"/>
<evidence type="ECO:0000256" key="2">
    <source>
        <dbReference type="PROSITE-ProRule" id="PRU00335"/>
    </source>
</evidence>
<dbReference type="RefSeq" id="WP_123610517.1">
    <property type="nucleotide sequence ID" value="NZ_RJVG01000012.1"/>
</dbReference>
<dbReference type="GO" id="GO:0003677">
    <property type="term" value="F:DNA binding"/>
    <property type="evidence" value="ECO:0007669"/>
    <property type="project" value="UniProtKB-UniRule"/>
</dbReference>
<evidence type="ECO:0000313" key="5">
    <source>
        <dbReference type="Proteomes" id="UP000273083"/>
    </source>
</evidence>
<dbReference type="Pfam" id="PF00440">
    <property type="entry name" value="TetR_N"/>
    <property type="match status" value="1"/>
</dbReference>
<dbReference type="PROSITE" id="PS50977">
    <property type="entry name" value="HTH_TETR_2"/>
    <property type="match status" value="1"/>
</dbReference>
<evidence type="ECO:0000256" key="1">
    <source>
        <dbReference type="ARBA" id="ARBA00023125"/>
    </source>
</evidence>
<dbReference type="Gene3D" id="1.10.357.10">
    <property type="entry name" value="Tetracycline Repressor, domain 2"/>
    <property type="match status" value="1"/>
</dbReference>
<organism evidence="4 5">
    <name type="scientific">Mobilisporobacter senegalensis</name>
    <dbReference type="NCBI Taxonomy" id="1329262"/>
    <lineage>
        <taxon>Bacteria</taxon>
        <taxon>Bacillati</taxon>
        <taxon>Bacillota</taxon>
        <taxon>Clostridia</taxon>
        <taxon>Lachnospirales</taxon>
        <taxon>Lachnospiraceae</taxon>
        <taxon>Mobilisporobacter</taxon>
    </lineage>
</organism>
<dbReference type="AlphaFoldDB" id="A0A3N1XAU4"/>
<evidence type="ECO:0000313" key="4">
    <source>
        <dbReference type="EMBL" id="ROR23899.1"/>
    </source>
</evidence>
<sequence>MSEIFSELPKKRRTAIVNAGLEVFSKFEYKRASTEEIAIKAGISKGLLFYYFHNKMSLYMFLLDYCNDLLKEQSEIMKLEDITDFFEYIGKAVELKTILLEKNPYIMDFTMRAYYSQNEIISEKLQNKIQKDMNDQYSTHFKKVDYSKFREEADPEEIYQMLIWMTDGYLHEKQRRSEAINVVSVKKELDKWIDKLKRISYKEDYL</sequence>
<dbReference type="PANTHER" id="PTHR43479">
    <property type="entry name" value="ACREF/ENVCD OPERON REPRESSOR-RELATED"/>
    <property type="match status" value="1"/>
</dbReference>
<accession>A0A3N1XAU4</accession>
<dbReference type="PRINTS" id="PR00455">
    <property type="entry name" value="HTHTETR"/>
</dbReference>
<dbReference type="Proteomes" id="UP000273083">
    <property type="component" value="Unassembled WGS sequence"/>
</dbReference>
<keyword evidence="5" id="KW-1185">Reference proteome</keyword>
<evidence type="ECO:0000259" key="3">
    <source>
        <dbReference type="PROSITE" id="PS50977"/>
    </source>
</evidence>
<keyword evidence="1 2" id="KW-0238">DNA-binding</keyword>
<dbReference type="EMBL" id="RJVG01000012">
    <property type="protein sequence ID" value="ROR23899.1"/>
    <property type="molecule type" value="Genomic_DNA"/>
</dbReference>
<dbReference type="InterPro" id="IPR001647">
    <property type="entry name" value="HTH_TetR"/>
</dbReference>